<evidence type="ECO:0000259" key="1">
    <source>
        <dbReference type="Pfam" id="PF06114"/>
    </source>
</evidence>
<gene>
    <name evidence="2" type="ORF">EHF33_04855</name>
</gene>
<dbReference type="AlphaFoldDB" id="A0A3G8YEH6"/>
<dbReference type="Gene3D" id="3.30.450.130">
    <property type="entry name" value="irre protein"/>
    <property type="match status" value="1"/>
</dbReference>
<dbReference type="PANTHER" id="PTHR43236">
    <property type="entry name" value="ANTITOXIN HIGA1"/>
    <property type="match status" value="1"/>
</dbReference>
<dbReference type="InterPro" id="IPR044853">
    <property type="entry name" value="G3DSA:1.10.10.1030"/>
</dbReference>
<dbReference type="Gene3D" id="1.10.10.1030">
    <property type="entry name" value="IrrE, HTH domain"/>
    <property type="match status" value="1"/>
</dbReference>
<dbReference type="EMBL" id="CP034183">
    <property type="protein sequence ID" value="AZI43789.1"/>
    <property type="molecule type" value="Genomic_DNA"/>
</dbReference>
<dbReference type="PANTHER" id="PTHR43236:SF2">
    <property type="entry name" value="BLL0069 PROTEIN"/>
    <property type="match status" value="1"/>
</dbReference>
<proteinExistence type="predicted"/>
<accession>A0A3G8YEH6</accession>
<feature type="domain" description="IrrE N-terminal-like" evidence="1">
    <location>
        <begin position="27"/>
        <end position="149"/>
    </location>
</feature>
<dbReference type="Pfam" id="PF06114">
    <property type="entry name" value="Peptidase_M78"/>
    <property type="match status" value="1"/>
</dbReference>
<evidence type="ECO:0000313" key="2">
    <source>
        <dbReference type="EMBL" id="AZI43789.1"/>
    </source>
</evidence>
<reference evidence="2 3" key="1">
    <citation type="submission" date="2018-11" db="EMBL/GenBank/DDBJ databases">
        <title>Deinococcus shelandsis sp. nov., isolated from South Shetland Islands soil of Antarctica.</title>
        <authorList>
            <person name="Tian J."/>
        </authorList>
    </citation>
    <scope>NUCLEOTIDE SEQUENCE [LARGE SCALE GENOMIC DNA]</scope>
    <source>
        <strain evidence="2 3">S14-83T</strain>
    </source>
</reference>
<dbReference type="InterPro" id="IPR052345">
    <property type="entry name" value="Rad_response_metalloprotease"/>
</dbReference>
<dbReference type="Proteomes" id="UP000276417">
    <property type="component" value="Chromosome 1"/>
</dbReference>
<protein>
    <submittedName>
        <fullName evidence="2">ImmA/IrrE family metallo-endopeptidase</fullName>
    </submittedName>
</protein>
<keyword evidence="3" id="KW-1185">Reference proteome</keyword>
<dbReference type="Gene3D" id="1.10.10.2910">
    <property type="match status" value="1"/>
</dbReference>
<name>A0A3G8YEH6_9DEIO</name>
<organism evidence="2 3">
    <name type="scientific">Deinococcus psychrotolerans</name>
    <dbReference type="NCBI Taxonomy" id="2489213"/>
    <lineage>
        <taxon>Bacteria</taxon>
        <taxon>Thermotogati</taxon>
        <taxon>Deinococcota</taxon>
        <taxon>Deinococci</taxon>
        <taxon>Deinococcales</taxon>
        <taxon>Deinococcaceae</taxon>
        <taxon>Deinococcus</taxon>
    </lineage>
</organism>
<dbReference type="OrthoDB" id="9794834at2"/>
<sequence>MRLLARQYAADLPALDTHSLMDGALLQAAGVRLEFMPMGERDGAYDPENKVVLINSLARPERQRFTLAHEISHALLLSDDDLLSDLHDQYDGERLEMMIETLCNVGAAGILISDTLMNDVLTRFGPSGRALHELVRRADVSGSAALYALLEAASGQILLVVCAVTGRGEAKQLTVRASGATESVKYPLRPGTPIPDEHPIQIALETGLEISAKSYVPFRSGRKMPAWVDVYPDGNGRRVFASFNLDPARFGGE</sequence>
<dbReference type="InterPro" id="IPR010359">
    <property type="entry name" value="IrrE_HExxH"/>
</dbReference>
<dbReference type="KEGG" id="dph:EHF33_04855"/>
<evidence type="ECO:0000313" key="3">
    <source>
        <dbReference type="Proteomes" id="UP000276417"/>
    </source>
</evidence>